<dbReference type="CDD" id="cd01949">
    <property type="entry name" value="GGDEF"/>
    <property type="match status" value="1"/>
</dbReference>
<dbReference type="Proteomes" id="UP000288096">
    <property type="component" value="Unassembled WGS sequence"/>
</dbReference>
<dbReference type="SUPFAM" id="SSF52172">
    <property type="entry name" value="CheY-like"/>
    <property type="match status" value="1"/>
</dbReference>
<dbReference type="Pfam" id="PF08447">
    <property type="entry name" value="PAS_3"/>
    <property type="match status" value="1"/>
</dbReference>
<reference evidence="7" key="1">
    <citation type="submission" date="2017-11" db="EMBL/GenBank/DDBJ databases">
        <authorList>
            <person name="Watanabe M."/>
            <person name="Kojima H."/>
        </authorList>
    </citation>
    <scope>NUCLEOTIDE SEQUENCE [LARGE SCALE GENOMIC DNA]</scope>
    <source>
        <strain evidence="7">Tokyo 01</strain>
    </source>
</reference>
<dbReference type="InterPro" id="IPR001610">
    <property type="entry name" value="PAC"/>
</dbReference>
<feature type="modified residue" description="4-aspartylphosphate" evidence="1">
    <location>
        <position position="56"/>
    </location>
</feature>
<dbReference type="SMART" id="SM00448">
    <property type="entry name" value="REC"/>
    <property type="match status" value="1"/>
</dbReference>
<dbReference type="InterPro" id="IPR052155">
    <property type="entry name" value="Biofilm_reg_signaling"/>
</dbReference>
<comment type="caution">
    <text evidence="6">The sequence shown here is derived from an EMBL/GenBank/DDBJ whole genome shotgun (WGS) entry which is preliminary data.</text>
</comment>
<evidence type="ECO:0000313" key="6">
    <source>
        <dbReference type="EMBL" id="GBC60546.1"/>
    </source>
</evidence>
<proteinExistence type="predicted"/>
<dbReference type="InterPro" id="IPR000700">
    <property type="entry name" value="PAS-assoc_C"/>
</dbReference>
<accession>A0A401FUA0</accession>
<feature type="domain" description="Response regulatory" evidence="2">
    <location>
        <begin position="6"/>
        <end position="123"/>
    </location>
</feature>
<reference evidence="7" key="2">
    <citation type="submission" date="2019-01" db="EMBL/GenBank/DDBJ databases">
        <title>Genome sequence of Desulfonema ishimotonii strain Tokyo 01.</title>
        <authorList>
            <person name="Fukui M."/>
        </authorList>
    </citation>
    <scope>NUCLEOTIDE SEQUENCE [LARGE SCALE GENOMIC DNA]</scope>
    <source>
        <strain evidence="7">Tokyo 01</strain>
    </source>
</reference>
<keyword evidence="1" id="KW-0597">Phosphoprotein</keyword>
<dbReference type="InterPro" id="IPR000014">
    <property type="entry name" value="PAS"/>
</dbReference>
<dbReference type="SMART" id="SM00086">
    <property type="entry name" value="PAC"/>
    <property type="match status" value="1"/>
</dbReference>
<dbReference type="GO" id="GO:0000160">
    <property type="term" value="P:phosphorelay signal transduction system"/>
    <property type="evidence" value="ECO:0007669"/>
    <property type="project" value="InterPro"/>
</dbReference>
<dbReference type="SUPFAM" id="SSF55785">
    <property type="entry name" value="PYP-like sensor domain (PAS domain)"/>
    <property type="match status" value="1"/>
</dbReference>
<feature type="domain" description="PAS" evidence="3">
    <location>
        <begin position="156"/>
        <end position="207"/>
    </location>
</feature>
<gene>
    <name evidence="6" type="ORF">DENIS_1503</name>
</gene>
<dbReference type="Gene3D" id="3.30.450.20">
    <property type="entry name" value="PAS domain"/>
    <property type="match status" value="1"/>
</dbReference>
<organism evidence="6 7">
    <name type="scientific">Desulfonema ishimotonii</name>
    <dbReference type="NCBI Taxonomy" id="45657"/>
    <lineage>
        <taxon>Bacteria</taxon>
        <taxon>Pseudomonadati</taxon>
        <taxon>Thermodesulfobacteriota</taxon>
        <taxon>Desulfobacteria</taxon>
        <taxon>Desulfobacterales</taxon>
        <taxon>Desulfococcaceae</taxon>
        <taxon>Desulfonema</taxon>
    </lineage>
</organism>
<protein>
    <submittedName>
        <fullName evidence="6">Two-component system response regulator</fullName>
    </submittedName>
</protein>
<dbReference type="Pfam" id="PF00990">
    <property type="entry name" value="GGDEF"/>
    <property type="match status" value="1"/>
</dbReference>
<dbReference type="PROSITE" id="PS50113">
    <property type="entry name" value="PAC"/>
    <property type="match status" value="1"/>
</dbReference>
<dbReference type="SUPFAM" id="SSF55073">
    <property type="entry name" value="Nucleotide cyclase"/>
    <property type="match status" value="1"/>
</dbReference>
<evidence type="ECO:0000259" key="4">
    <source>
        <dbReference type="PROSITE" id="PS50113"/>
    </source>
</evidence>
<dbReference type="AlphaFoldDB" id="A0A401FUA0"/>
<dbReference type="InterPro" id="IPR029787">
    <property type="entry name" value="Nucleotide_cyclase"/>
</dbReference>
<dbReference type="Gene3D" id="3.30.70.270">
    <property type="match status" value="1"/>
</dbReference>
<dbReference type="NCBIfam" id="TIGR00229">
    <property type="entry name" value="sensory_box"/>
    <property type="match status" value="1"/>
</dbReference>
<name>A0A401FUA0_9BACT</name>
<evidence type="ECO:0000259" key="2">
    <source>
        <dbReference type="PROSITE" id="PS50110"/>
    </source>
</evidence>
<dbReference type="PROSITE" id="PS50887">
    <property type="entry name" value="GGDEF"/>
    <property type="match status" value="1"/>
</dbReference>
<dbReference type="InterPro" id="IPR043128">
    <property type="entry name" value="Rev_trsase/Diguanyl_cyclase"/>
</dbReference>
<feature type="domain" description="PAC" evidence="4">
    <location>
        <begin position="210"/>
        <end position="262"/>
    </location>
</feature>
<dbReference type="Gene3D" id="3.40.50.2300">
    <property type="match status" value="1"/>
</dbReference>
<dbReference type="InterPro" id="IPR035965">
    <property type="entry name" value="PAS-like_dom_sf"/>
</dbReference>
<evidence type="ECO:0000313" key="7">
    <source>
        <dbReference type="Proteomes" id="UP000288096"/>
    </source>
</evidence>
<dbReference type="InterPro" id="IPR011006">
    <property type="entry name" value="CheY-like_superfamily"/>
</dbReference>
<dbReference type="NCBIfam" id="TIGR00254">
    <property type="entry name" value="GGDEF"/>
    <property type="match status" value="1"/>
</dbReference>
<keyword evidence="7" id="KW-1185">Reference proteome</keyword>
<dbReference type="CDD" id="cd00130">
    <property type="entry name" value="PAS"/>
    <property type="match status" value="1"/>
</dbReference>
<sequence length="435" mass="48535">MKDPSEILLAEDAYAKAAGLAGTLECLGYTVIRTAPSGTAILEKAATETPALVLTDIFMEKGETEGTEVARQLRTRQGIPTLFLTSGAGRRIAEKAGLARDVYDCLTRPVRPRQLENAIEAVLYKNRVRQETEAYEMRCRMISDRVREWEFWRMPDGRFSYVSPSSRRVTGCSSEELLRHPDRFMEIIRQEDRAAVSSCLEKKAPESADTACEFRIVLPTGESRWIRMTCRQVFGADGTWLGWRGNGRDITDLTNIRKEIDRLSGQDMLTRLISGETLLKTLTRRLSGGPPAVPDMAVILADLDNFSEINGRFGHSFGDEVLRETARRLSACIRASDMVARTVANEFAVVLEDIPASWYACAIADKIIRALSAPIFLNGRHCTVTVSIGISLYPADGPDVETLMRKADIAMSRAKKKGKNTYFFYESCGVCRFDT</sequence>
<dbReference type="OrthoDB" id="5503776at2"/>
<evidence type="ECO:0000256" key="1">
    <source>
        <dbReference type="PROSITE-ProRule" id="PRU00169"/>
    </source>
</evidence>
<dbReference type="InterPro" id="IPR000160">
    <property type="entry name" value="GGDEF_dom"/>
</dbReference>
<feature type="domain" description="GGDEF" evidence="5">
    <location>
        <begin position="294"/>
        <end position="427"/>
    </location>
</feature>
<dbReference type="PANTHER" id="PTHR44757:SF2">
    <property type="entry name" value="BIOFILM ARCHITECTURE MAINTENANCE PROTEIN MBAA"/>
    <property type="match status" value="1"/>
</dbReference>
<dbReference type="PROSITE" id="PS50112">
    <property type="entry name" value="PAS"/>
    <property type="match status" value="1"/>
</dbReference>
<dbReference type="InterPro" id="IPR013655">
    <property type="entry name" value="PAS_fold_3"/>
</dbReference>
<dbReference type="PROSITE" id="PS50110">
    <property type="entry name" value="RESPONSE_REGULATORY"/>
    <property type="match status" value="1"/>
</dbReference>
<dbReference type="EMBL" id="BEXT01000001">
    <property type="protein sequence ID" value="GBC60546.1"/>
    <property type="molecule type" value="Genomic_DNA"/>
</dbReference>
<dbReference type="Pfam" id="PF00072">
    <property type="entry name" value="Response_reg"/>
    <property type="match status" value="1"/>
</dbReference>
<evidence type="ECO:0000259" key="3">
    <source>
        <dbReference type="PROSITE" id="PS50112"/>
    </source>
</evidence>
<dbReference type="InterPro" id="IPR001789">
    <property type="entry name" value="Sig_transdc_resp-reg_receiver"/>
</dbReference>
<dbReference type="PANTHER" id="PTHR44757">
    <property type="entry name" value="DIGUANYLATE CYCLASE DGCP"/>
    <property type="match status" value="1"/>
</dbReference>
<evidence type="ECO:0000259" key="5">
    <source>
        <dbReference type="PROSITE" id="PS50887"/>
    </source>
</evidence>
<dbReference type="RefSeq" id="WP_124327946.1">
    <property type="nucleotide sequence ID" value="NZ_BEXT01000001.1"/>
</dbReference>
<dbReference type="SMART" id="SM00267">
    <property type="entry name" value="GGDEF"/>
    <property type="match status" value="1"/>
</dbReference>